<dbReference type="AlphaFoldDB" id="A0A8T0UCH0"/>
<protein>
    <submittedName>
        <fullName evidence="3">Uncharacterized protein</fullName>
    </submittedName>
</protein>
<reference evidence="3" key="1">
    <citation type="submission" date="2020-05" db="EMBL/GenBank/DDBJ databases">
        <title>WGS assembly of Panicum virgatum.</title>
        <authorList>
            <person name="Lovell J.T."/>
            <person name="Jenkins J."/>
            <person name="Shu S."/>
            <person name="Juenger T.E."/>
            <person name="Schmutz J."/>
        </authorList>
    </citation>
    <scope>NUCLEOTIDE SEQUENCE</scope>
    <source>
        <strain evidence="3">AP13</strain>
    </source>
</reference>
<organism evidence="3 4">
    <name type="scientific">Panicum virgatum</name>
    <name type="common">Blackwell switchgrass</name>
    <dbReference type="NCBI Taxonomy" id="38727"/>
    <lineage>
        <taxon>Eukaryota</taxon>
        <taxon>Viridiplantae</taxon>
        <taxon>Streptophyta</taxon>
        <taxon>Embryophyta</taxon>
        <taxon>Tracheophyta</taxon>
        <taxon>Spermatophyta</taxon>
        <taxon>Magnoliopsida</taxon>
        <taxon>Liliopsida</taxon>
        <taxon>Poales</taxon>
        <taxon>Poaceae</taxon>
        <taxon>PACMAD clade</taxon>
        <taxon>Panicoideae</taxon>
        <taxon>Panicodae</taxon>
        <taxon>Paniceae</taxon>
        <taxon>Panicinae</taxon>
        <taxon>Panicum</taxon>
        <taxon>Panicum sect. Hiantes</taxon>
    </lineage>
</organism>
<name>A0A8T0UCH0_PANVG</name>
<accession>A0A8T0UCH0</accession>
<feature type="chain" id="PRO_5035887943" evidence="2">
    <location>
        <begin position="20"/>
        <end position="210"/>
    </location>
</feature>
<keyword evidence="4" id="KW-1185">Reference proteome</keyword>
<feature type="signal peptide" evidence="2">
    <location>
        <begin position="1"/>
        <end position="19"/>
    </location>
</feature>
<evidence type="ECO:0000313" key="3">
    <source>
        <dbReference type="EMBL" id="KAG2618109.1"/>
    </source>
</evidence>
<feature type="compositionally biased region" description="Basic and acidic residues" evidence="1">
    <location>
        <begin position="180"/>
        <end position="189"/>
    </location>
</feature>
<comment type="caution">
    <text evidence="3">The sequence shown here is derived from an EMBL/GenBank/DDBJ whole genome shotgun (WGS) entry which is preliminary data.</text>
</comment>
<feature type="compositionally biased region" description="Low complexity" evidence="1">
    <location>
        <begin position="98"/>
        <end position="112"/>
    </location>
</feature>
<dbReference type="EMBL" id="CM029042">
    <property type="protein sequence ID" value="KAG2618109.1"/>
    <property type="molecule type" value="Genomic_DNA"/>
</dbReference>
<dbReference type="Proteomes" id="UP000823388">
    <property type="component" value="Chromosome 3N"/>
</dbReference>
<feature type="compositionally biased region" description="Gly residues" evidence="1">
    <location>
        <begin position="37"/>
        <end position="63"/>
    </location>
</feature>
<gene>
    <name evidence="3" type="ORF">PVAP13_3NG258186</name>
</gene>
<evidence type="ECO:0000256" key="2">
    <source>
        <dbReference type="SAM" id="SignalP"/>
    </source>
</evidence>
<proteinExistence type="predicted"/>
<feature type="region of interest" description="Disordered" evidence="1">
    <location>
        <begin position="14"/>
        <end position="210"/>
    </location>
</feature>
<feature type="compositionally biased region" description="Basic residues" evidence="1">
    <location>
        <begin position="145"/>
        <end position="157"/>
    </location>
</feature>
<feature type="compositionally biased region" description="Basic residues" evidence="1">
    <location>
        <begin position="191"/>
        <end position="201"/>
    </location>
</feature>
<evidence type="ECO:0000313" key="4">
    <source>
        <dbReference type="Proteomes" id="UP000823388"/>
    </source>
</evidence>
<sequence length="210" mass="22110">MGPTCQLLLLSFLPQPLSPPSTPSAQPPALRARSGRVVGGGEDGGGGGGRRGANRLGIGGREIWGGSTNAGEPRGRAVRGPHPRSAAPFGVRARARRPPSSAPLRPAAQSSPMRIPPPRSARARRRRGPALAGAADTPAPPSGARARRRRAHARREQRRASPAGEQRRAAPAEALVEEGAGTRREDSPASRRLRVRTRRPSRQVQAPAWG</sequence>
<keyword evidence="2" id="KW-0732">Signal</keyword>
<feature type="compositionally biased region" description="Pro residues" evidence="1">
    <location>
        <begin position="16"/>
        <end position="26"/>
    </location>
</feature>
<evidence type="ECO:0000256" key="1">
    <source>
        <dbReference type="SAM" id="MobiDB-lite"/>
    </source>
</evidence>